<dbReference type="PANTHER" id="PTHR35037:SF3">
    <property type="entry name" value="C-TERMINAL REGION OF AIDA-LIKE PROTEIN"/>
    <property type="match status" value="1"/>
</dbReference>
<dbReference type="Gene3D" id="2.40.128.130">
    <property type="entry name" value="Autotransporter beta-domain"/>
    <property type="match status" value="1"/>
</dbReference>
<proteinExistence type="predicted"/>
<name>A0ABZ3BZZ1_9GAMM</name>
<dbReference type="InterPro" id="IPR004899">
    <property type="entry name" value="Pertactin_central"/>
</dbReference>
<dbReference type="NCBIfam" id="TIGR04415">
    <property type="entry name" value="O_hepto_targRPT"/>
    <property type="match status" value="1"/>
</dbReference>
<gene>
    <name evidence="4" type="ORF">WMO13_08070</name>
</gene>
<keyword evidence="5" id="KW-1185">Reference proteome</keyword>
<feature type="signal peptide" evidence="2">
    <location>
        <begin position="1"/>
        <end position="29"/>
    </location>
</feature>
<evidence type="ECO:0000313" key="5">
    <source>
        <dbReference type="Proteomes" id="UP001449178"/>
    </source>
</evidence>
<dbReference type="InterPro" id="IPR012332">
    <property type="entry name" value="Autotransporter_pectin_lyase_C"/>
</dbReference>
<dbReference type="PROSITE" id="PS51208">
    <property type="entry name" value="AUTOTRANSPORTER"/>
    <property type="match status" value="1"/>
</dbReference>
<dbReference type="Pfam" id="PF03797">
    <property type="entry name" value="Autotransporter"/>
    <property type="match status" value="1"/>
</dbReference>
<dbReference type="SUPFAM" id="SSF103515">
    <property type="entry name" value="Autotransporter"/>
    <property type="match status" value="1"/>
</dbReference>
<dbReference type="InterPro" id="IPR011050">
    <property type="entry name" value="Pectin_lyase_fold/virulence"/>
</dbReference>
<dbReference type="RefSeq" id="WP_342386837.1">
    <property type="nucleotide sequence ID" value="NZ_CP150637.1"/>
</dbReference>
<organism evidence="4 5">
    <name type="scientific">Ignatzschineria larvae DSM 13226</name>
    <dbReference type="NCBI Taxonomy" id="1111732"/>
    <lineage>
        <taxon>Bacteria</taxon>
        <taxon>Pseudomonadati</taxon>
        <taxon>Pseudomonadota</taxon>
        <taxon>Gammaproteobacteria</taxon>
        <taxon>Cardiobacteriales</taxon>
        <taxon>Ignatzschineriaceae</taxon>
        <taxon>Ignatzschineria</taxon>
    </lineage>
</organism>
<dbReference type="Proteomes" id="UP001449178">
    <property type="component" value="Chromosome"/>
</dbReference>
<dbReference type="InterPro" id="IPR006315">
    <property type="entry name" value="OM_autotransptr_brl_dom"/>
</dbReference>
<dbReference type="PANTHER" id="PTHR35037">
    <property type="entry name" value="C-TERMINAL REGION OF AIDA-LIKE PROTEIN"/>
    <property type="match status" value="1"/>
</dbReference>
<sequence>MKKYFKYSEYFLALSSLLILSSTSIGWSAYDPYINAPGKESINETIDGDQYVENGGKAVGSVVINDGHQVVSNDGTSLRASFNNQAKQSIYGGTTADNTFYNYSEQTIMGGEAIKNSFDSGSWQHINGGNASDNTFYNKSGQTINEGEATKNSFDNNSWQNINGGESSDNTFYNKSGQTVNGGEATKNSFDNNSWQNINGGESSDNTFYNKSGQTITSGKTTKNSFDNDSLQNIKGGDASDNTFYNNSGQIITNGFANNSQFSTNSSQDIINGIATDNRFNNATQTIHEQGIATNNNIDNESWQNLEGGTANDNIITNNSGQNINKGTAVNNTISQGSWQTISDGLAKNNTIHEGSGQNVSGGKAENTTIGSDSWQDVRSGTATDNKIEEGGLQNVFGGIASNNNVSGKQLVFGGLADNNTITLNAEQNVKAEGTIKDSNVQGKSYFASGAHSQGYFNIQHGGQVEIITNETDTKTIDNLTIESGARALITNNTALDSTTSFIGIGNLDNSGVLNINNGFSLNLPQYITVSADTLFGQGNIIMHTDIANHTGDLLKVGQLNSSTKQGLDIQNNGAANATRDDTLIIVNTESGGKSDQFYLTHTVESGGYQFLLRQTNGDKDWELYTPNSSEPGDNPGSEPGDNPGSEPGDNPGSEPGDNPGSEPGDNPGSEPGDNPGNEPGDNPGSEPGDNPGNEPGDNPGSEPGDNPGSEPGDNPGNEPGDNPGSEPGDNPGNEPGDNPGSEPGDNPGNEPGDNPGSEPGDNPGNEPGDNPGSEPGDNPGNEPGDNPGSEPGDNPGSEPGDNPGSDGEITPPNNKPLYTSTADAAANSIISTYLANFVDTQTLLQRMGALHQDYEYGIWGRIYGGKLDSFADQGLDSFDMKYYSLQIGADHKWHFENSRLYLGIAASYLQADQDFDKRSNYLDNSEIQYRSQKGSGHLKNYNFYIYATYINDHNFYVDTLFKAGRMKSQFDVRDSANTLVKGKMSLNLFSLSAEIGQRFYFNEDRTGWYITPQAQFTYTKFGSGTFHATNGLNIKVNRRESQLGRLGTEIGYQLDSNNITNLYFRGSYLKEFSDDGQFYLNNSREKYSMKGHWWRYELGATRQFNKRAHGYLNLNYSTGQRFDQKQIEFGYRHEF</sequence>
<reference evidence="4 5" key="1">
    <citation type="submission" date="2024-03" db="EMBL/GenBank/DDBJ databases">
        <title>Complete Genome Sequence and Annotation of Ignatzschineria larvae DSM 13226.</title>
        <authorList>
            <person name="Cantrell E."/>
            <person name="Burcham Z.M."/>
        </authorList>
    </citation>
    <scope>NUCLEOTIDE SEQUENCE [LARGE SCALE GENOMIC DNA]</scope>
    <source>
        <strain evidence="4 5">DSM 13226</strain>
    </source>
</reference>
<dbReference type="InterPro" id="IPR036709">
    <property type="entry name" value="Autotransporte_beta_dom_sf"/>
</dbReference>
<keyword evidence="2" id="KW-0732">Signal</keyword>
<dbReference type="InterPro" id="IPR051551">
    <property type="entry name" value="Autotransporter_adhesion"/>
</dbReference>
<dbReference type="NCBIfam" id="TIGR01414">
    <property type="entry name" value="autotrans_barl"/>
    <property type="match status" value="1"/>
</dbReference>
<dbReference type="Gene3D" id="2.160.20.20">
    <property type="match status" value="2"/>
</dbReference>
<evidence type="ECO:0000256" key="1">
    <source>
        <dbReference type="SAM" id="MobiDB-lite"/>
    </source>
</evidence>
<feature type="region of interest" description="Disordered" evidence="1">
    <location>
        <begin position="348"/>
        <end position="382"/>
    </location>
</feature>
<dbReference type="Pfam" id="PF03212">
    <property type="entry name" value="Pertactin"/>
    <property type="match status" value="1"/>
</dbReference>
<evidence type="ECO:0000259" key="3">
    <source>
        <dbReference type="PROSITE" id="PS51208"/>
    </source>
</evidence>
<evidence type="ECO:0000256" key="2">
    <source>
        <dbReference type="SAM" id="SignalP"/>
    </source>
</evidence>
<dbReference type="InterPro" id="IPR005546">
    <property type="entry name" value="Autotransporte_beta"/>
</dbReference>
<dbReference type="SMART" id="SM00869">
    <property type="entry name" value="Autotransporter"/>
    <property type="match status" value="1"/>
</dbReference>
<feature type="domain" description="Autotransporter" evidence="3">
    <location>
        <begin position="852"/>
        <end position="1136"/>
    </location>
</feature>
<feature type="chain" id="PRO_5047117998" evidence="2">
    <location>
        <begin position="30"/>
        <end position="1136"/>
    </location>
</feature>
<protein>
    <submittedName>
        <fullName evidence="4">Autotransporter outer membrane beta-barrel domain-containing protein</fullName>
    </submittedName>
</protein>
<dbReference type="SUPFAM" id="SSF51126">
    <property type="entry name" value="Pectin lyase-like"/>
    <property type="match status" value="1"/>
</dbReference>
<dbReference type="InterPro" id="IPR030930">
    <property type="entry name" value="AIDA"/>
</dbReference>
<dbReference type="EMBL" id="CP150637">
    <property type="protein sequence ID" value="WZW87318.1"/>
    <property type="molecule type" value="Genomic_DNA"/>
</dbReference>
<feature type="region of interest" description="Disordered" evidence="1">
    <location>
        <begin position="620"/>
        <end position="820"/>
    </location>
</feature>
<evidence type="ECO:0000313" key="4">
    <source>
        <dbReference type="EMBL" id="WZW87318.1"/>
    </source>
</evidence>
<accession>A0ABZ3BZZ1</accession>